<accession>F1L6Z4</accession>
<evidence type="ECO:0000256" key="1">
    <source>
        <dbReference type="ARBA" id="ARBA00007017"/>
    </source>
</evidence>
<proteinExistence type="evidence at transcript level"/>
<sequence length="218" mass="25460">MLLLYLDLFRGYLRMLSSSYRDRLLMELTDCCDDEDEPLIEVNSICIEAFSEAVARRNPTRNVPSEAIRWLIDTHCNRIIDDDHKERFALDERAVCRSKASQLLRAAVRFEYSAFEKLLREMLPEGIEMKDEYLNGLALVDDSLTKGKTIRYMNIEDMPDDEYKRLQLLFSIRSKWKVADIQHFLTDLCPTSRAISEMLAKYCRHSTGDGERYVVGLK</sequence>
<dbReference type="GO" id="GO:0034088">
    <property type="term" value="P:maintenance of mitotic sister chromatid cohesion"/>
    <property type="evidence" value="ECO:0007669"/>
    <property type="project" value="TreeGrafter"/>
</dbReference>
<dbReference type="AlphaFoldDB" id="F1L6Z4"/>
<dbReference type="GO" id="GO:0006260">
    <property type="term" value="P:DNA replication"/>
    <property type="evidence" value="ECO:0007669"/>
    <property type="project" value="UniProtKB-KW"/>
</dbReference>
<dbReference type="EMBL" id="JI172731">
    <property type="protein sequence ID" value="ADY45898.1"/>
    <property type="molecule type" value="mRNA"/>
</dbReference>
<organism evidence="4">
    <name type="scientific">Ascaris suum</name>
    <name type="common">Pig roundworm</name>
    <name type="synonym">Ascaris lumbricoides</name>
    <dbReference type="NCBI Taxonomy" id="6253"/>
    <lineage>
        <taxon>Eukaryota</taxon>
        <taxon>Metazoa</taxon>
        <taxon>Ecdysozoa</taxon>
        <taxon>Nematoda</taxon>
        <taxon>Chromadorea</taxon>
        <taxon>Rhabditida</taxon>
        <taxon>Spirurina</taxon>
        <taxon>Ascaridomorpha</taxon>
        <taxon>Ascaridoidea</taxon>
        <taxon>Ascarididae</taxon>
        <taxon>Ascaris</taxon>
    </lineage>
</organism>
<comment type="similarity">
    <text evidence="1">Belongs to the DCC1 family.</text>
</comment>
<dbReference type="GO" id="GO:0000785">
    <property type="term" value="C:chromatin"/>
    <property type="evidence" value="ECO:0007669"/>
    <property type="project" value="TreeGrafter"/>
</dbReference>
<dbReference type="InterPro" id="IPR019128">
    <property type="entry name" value="Dcc1"/>
</dbReference>
<name>F1L6Z4_ASCSU</name>
<dbReference type="PANTHER" id="PTHR13395:SF6">
    <property type="entry name" value="SISTER CHROMATID COHESION PROTEIN DCC1"/>
    <property type="match status" value="1"/>
</dbReference>
<evidence type="ECO:0000313" key="4">
    <source>
        <dbReference type="EMBL" id="ADY45898.1"/>
    </source>
</evidence>
<dbReference type="GO" id="GO:0031390">
    <property type="term" value="C:Ctf18 RFC-like complex"/>
    <property type="evidence" value="ECO:0007669"/>
    <property type="project" value="InterPro"/>
</dbReference>
<evidence type="ECO:0000256" key="3">
    <source>
        <dbReference type="ARBA" id="ARBA00022705"/>
    </source>
</evidence>
<evidence type="ECO:0000256" key="2">
    <source>
        <dbReference type="ARBA" id="ARBA00017682"/>
    </source>
</evidence>
<dbReference type="PANTHER" id="PTHR13395">
    <property type="entry name" value="SISTER CHROMATID COHESION PROTEIN DCC1-RELATED"/>
    <property type="match status" value="1"/>
</dbReference>
<protein>
    <recommendedName>
        <fullName evidence="2">Sister chromatid cohesion protein DCC1</fullName>
    </recommendedName>
</protein>
<keyword evidence="3" id="KW-0235">DNA replication</keyword>
<dbReference type="GO" id="GO:0000775">
    <property type="term" value="C:chromosome, centromeric region"/>
    <property type="evidence" value="ECO:0007669"/>
    <property type="project" value="TreeGrafter"/>
</dbReference>
<reference evidence="4" key="1">
    <citation type="journal article" date="2011" name="Genome Res.">
        <title>Deep small RNA sequencing from the nematode Ascaris reveals conservation, functional diversification, and novel developmental profiles.</title>
        <authorList>
            <person name="Wang J."/>
            <person name="Czech B."/>
            <person name="Crunk A."/>
            <person name="Wallace A."/>
            <person name="Mitreva M."/>
            <person name="Hannon G.J."/>
            <person name="Davis R.E."/>
        </authorList>
    </citation>
    <scope>NUCLEOTIDE SEQUENCE</scope>
</reference>
<dbReference type="Pfam" id="PF09724">
    <property type="entry name" value="Dcc1"/>
    <property type="match status" value="1"/>
</dbReference>